<name>A0A0V8HI40_9BACI</name>
<dbReference type="Gene3D" id="3.40.50.300">
    <property type="entry name" value="P-loop containing nucleotide triphosphate hydrolases"/>
    <property type="match status" value="1"/>
</dbReference>
<dbReference type="InterPro" id="IPR027417">
    <property type="entry name" value="P-loop_NTPase"/>
</dbReference>
<dbReference type="EMBL" id="FMAU01000002">
    <property type="protein sequence ID" value="SCB98941.1"/>
    <property type="molecule type" value="Genomic_DNA"/>
</dbReference>
<evidence type="ECO:0000313" key="2">
    <source>
        <dbReference type="Proteomes" id="UP000181997"/>
    </source>
</evidence>
<reference evidence="2" key="1">
    <citation type="submission" date="2016-08" db="EMBL/GenBank/DDBJ databases">
        <authorList>
            <person name="Varghese N."/>
            <person name="Submissions Spin"/>
        </authorList>
    </citation>
    <scope>NUCLEOTIDE SEQUENCE [LARGE SCALE GENOMIC DNA]</scope>
    <source>
        <strain evidence="2">SGD-1123</strain>
    </source>
</reference>
<organism evidence="1 2">
    <name type="scientific">[Bacillus] enclensis</name>
    <dbReference type="NCBI Taxonomy" id="1402860"/>
    <lineage>
        <taxon>Bacteria</taxon>
        <taxon>Bacillati</taxon>
        <taxon>Bacillota</taxon>
        <taxon>Bacilli</taxon>
        <taxon>Bacillales</taxon>
        <taxon>Bacillaceae</taxon>
        <taxon>Rossellomorea</taxon>
    </lineage>
</organism>
<sequence length="282" mass="32278">MSGRVIFVEGIPGAGKTSTVQKISHFLKGKDIPVKEVVEGNLEQSADYEGAAFLTEDQLKTMEAEYGIDAGSVSPYCEILEPGMLVHYARMGETEAFSKSFIKELEQFDIYNTDPDIYMMVIKHKWGLFKKLLAGADEVYVLDCSLLQNPLTFLSARNDLPAELIKTFVKDLLMLVKEFRPLVVYLEPKEIKKALEHVMAERSEHWFAFVKDYYTKQKYGINHNLTNDLEGVVKFLEDRIALEKSILKDAGVDWLHIERDQASWRDILTKIEDELTLRFVKG</sequence>
<dbReference type="Proteomes" id="UP000181997">
    <property type="component" value="Unassembled WGS sequence"/>
</dbReference>
<dbReference type="AlphaFoldDB" id="A0A0V8HI40"/>
<proteinExistence type="predicted"/>
<evidence type="ECO:0000313" key="1">
    <source>
        <dbReference type="EMBL" id="SCB98941.1"/>
    </source>
</evidence>
<gene>
    <name evidence="1" type="ORF">GA0061094_1679</name>
</gene>
<accession>A0A0V8HI40</accession>
<keyword evidence="2" id="KW-1185">Reference proteome</keyword>
<dbReference type="SUPFAM" id="SSF52540">
    <property type="entry name" value="P-loop containing nucleoside triphosphate hydrolases"/>
    <property type="match status" value="1"/>
</dbReference>
<protein>
    <submittedName>
        <fullName evidence="1">Signal recognition particle subunit FFH/SRP54 (Srp54)</fullName>
    </submittedName>
</protein>